<gene>
    <name evidence="2" type="ORF">PG999_002382</name>
</gene>
<evidence type="ECO:0000256" key="1">
    <source>
        <dbReference type="SAM" id="MobiDB-lite"/>
    </source>
</evidence>
<name>A0AAW0R810_9PEZI</name>
<reference evidence="2 3" key="1">
    <citation type="submission" date="2023-01" db="EMBL/GenBank/DDBJ databases">
        <title>Analysis of 21 Apiospora genomes using comparative genomics revels a genus with tremendous synthesis potential of carbohydrate active enzymes and secondary metabolites.</title>
        <authorList>
            <person name="Sorensen T."/>
        </authorList>
    </citation>
    <scope>NUCLEOTIDE SEQUENCE [LARGE SCALE GENOMIC DNA]</scope>
    <source>
        <strain evidence="2 3">CBS 117206</strain>
    </source>
</reference>
<protein>
    <submittedName>
        <fullName evidence="2">Uncharacterized protein</fullName>
    </submittedName>
</protein>
<evidence type="ECO:0000313" key="2">
    <source>
        <dbReference type="EMBL" id="KAK8130002.1"/>
    </source>
</evidence>
<feature type="region of interest" description="Disordered" evidence="1">
    <location>
        <begin position="1"/>
        <end position="28"/>
    </location>
</feature>
<sequence>MCDSPSPPTVSQPNGRNDSFRSQGKRPTWTDSFKLIHRGSRTPSFQAQAAKAARDAQKPKRYPQIVSVYGGLTWEMLRKFLLEKWPEEDFSQEPSRKRDHWQFETPEDFTEVSSQPSVWEKALLIEGNQQEDKQAIKDLTKPKNIQRSPSPV</sequence>
<keyword evidence="3" id="KW-1185">Reference proteome</keyword>
<feature type="region of interest" description="Disordered" evidence="1">
    <location>
        <begin position="130"/>
        <end position="152"/>
    </location>
</feature>
<dbReference type="EMBL" id="JAQQWP010000002">
    <property type="protein sequence ID" value="KAK8130002.1"/>
    <property type="molecule type" value="Genomic_DNA"/>
</dbReference>
<dbReference type="Proteomes" id="UP001392437">
    <property type="component" value="Unassembled WGS sequence"/>
</dbReference>
<comment type="caution">
    <text evidence="2">The sequence shown here is derived from an EMBL/GenBank/DDBJ whole genome shotgun (WGS) entry which is preliminary data.</text>
</comment>
<dbReference type="AlphaFoldDB" id="A0AAW0R810"/>
<feature type="compositionally biased region" description="Pro residues" evidence="1">
    <location>
        <begin position="1"/>
        <end position="10"/>
    </location>
</feature>
<feature type="compositionally biased region" description="Polar residues" evidence="1">
    <location>
        <begin position="143"/>
        <end position="152"/>
    </location>
</feature>
<feature type="compositionally biased region" description="Basic and acidic residues" evidence="1">
    <location>
        <begin position="130"/>
        <end position="141"/>
    </location>
</feature>
<organism evidence="2 3">
    <name type="scientific">Apiospora kogelbergensis</name>
    <dbReference type="NCBI Taxonomy" id="1337665"/>
    <lineage>
        <taxon>Eukaryota</taxon>
        <taxon>Fungi</taxon>
        <taxon>Dikarya</taxon>
        <taxon>Ascomycota</taxon>
        <taxon>Pezizomycotina</taxon>
        <taxon>Sordariomycetes</taxon>
        <taxon>Xylariomycetidae</taxon>
        <taxon>Amphisphaeriales</taxon>
        <taxon>Apiosporaceae</taxon>
        <taxon>Apiospora</taxon>
    </lineage>
</organism>
<accession>A0AAW0R810</accession>
<feature type="compositionally biased region" description="Polar residues" evidence="1">
    <location>
        <begin position="11"/>
        <end position="22"/>
    </location>
</feature>
<evidence type="ECO:0000313" key="3">
    <source>
        <dbReference type="Proteomes" id="UP001392437"/>
    </source>
</evidence>
<proteinExistence type="predicted"/>